<dbReference type="AlphaFoldDB" id="A0A0D1K4Z5"/>
<dbReference type="PROSITE" id="PS52015">
    <property type="entry name" value="TONB_CTD"/>
    <property type="match status" value="1"/>
</dbReference>
<dbReference type="Gene3D" id="3.30.2420.10">
    <property type="entry name" value="TonB"/>
    <property type="match status" value="1"/>
</dbReference>
<keyword evidence="1" id="KW-0732">Signal</keyword>
<dbReference type="InterPro" id="IPR037682">
    <property type="entry name" value="TonB_C"/>
</dbReference>
<evidence type="ECO:0000256" key="1">
    <source>
        <dbReference type="SAM" id="SignalP"/>
    </source>
</evidence>
<feature type="chain" id="PRO_5002242387" description="TonB C-terminal domain-containing protein" evidence="1">
    <location>
        <begin position="22"/>
        <end position="655"/>
    </location>
</feature>
<dbReference type="GO" id="GO:0055085">
    <property type="term" value="P:transmembrane transport"/>
    <property type="evidence" value="ECO:0007669"/>
    <property type="project" value="InterPro"/>
</dbReference>
<sequence>MQGRMAAIAALGLAASSIGQAQQTPQRPAEPRTVQQDFEAATALSSGTDRAAALAAWEALEKRVADRPRNLGLVLVRKSVVLDAMNRSDESVAAARRGLALLPATDASLRDDRYSAYTNLAHVAHRTLDYASAASFYAQAETQATNPTDKLAALLGQIRTATFTDPAAAAAAAARADAQLAQVKPDKEVLASFASAKAVLALNRHDLPTATAQAMDAVKDLGGLTNKTDLRDAAARSTAALTLLLSGRKDEARRYMAMTGAGRVPDGNFDPGAAMMPPDCGGEAGLKPQDMAIVQFSIRDDGTVLLAEPIYAEGGGAVALAFAQAARSWSWSVEQVKSIPSFLRYNVRVELRCNLAFPRPSIGDGLMTTLTEWLRAQGQPVPEEPENPAQALAGERAALAAAPDGLPRLVALVALIRSPVVPREEKQVFAEEALQIAQGAKAPVTGQLGLALEERTNSRADMWGASAYRRVVAPLLDQPPYADNPQARAAIRLLLADKEEPRSDRRAALLDQVVKDQALGEHDALRTGALIRLASLAQARGDAVAAKDAFAQSGLSANQCALVGDAPQLRHAGGTFPEEAMSWGFEGWTRTQFDIAADGAVVAPRVIVSYPPFIFTQAGNATAKSFVFSKTYRPAGALACGAATRQVRFLLPSRH</sequence>
<protein>
    <recommendedName>
        <fullName evidence="2">TonB C-terminal domain-containing protein</fullName>
    </recommendedName>
</protein>
<organism evidence="3 4">
    <name type="scientific">Sphingomonas melonis</name>
    <dbReference type="NCBI Taxonomy" id="152682"/>
    <lineage>
        <taxon>Bacteria</taxon>
        <taxon>Pseudomonadati</taxon>
        <taxon>Pseudomonadota</taxon>
        <taxon>Alphaproteobacteria</taxon>
        <taxon>Sphingomonadales</taxon>
        <taxon>Sphingomonadaceae</taxon>
        <taxon>Sphingomonas</taxon>
    </lineage>
</organism>
<dbReference type="Proteomes" id="UP000033203">
    <property type="component" value="Unassembled WGS sequence"/>
</dbReference>
<gene>
    <name evidence="3" type="ORF">SR41_06315</name>
</gene>
<dbReference type="SUPFAM" id="SSF74653">
    <property type="entry name" value="TolA/TonB C-terminal domain"/>
    <property type="match status" value="1"/>
</dbReference>
<feature type="domain" description="TonB C-terminal" evidence="2">
    <location>
        <begin position="561"/>
        <end position="655"/>
    </location>
</feature>
<accession>A0A0D1K4Z5</accession>
<reference evidence="3 4" key="1">
    <citation type="submission" date="2015-01" db="EMBL/GenBank/DDBJ databases">
        <title>Genome of Sphingomonas taxi strain 30a.</title>
        <authorList>
            <person name="Eevers N."/>
            <person name="Van Hamme J."/>
            <person name="Bottos E."/>
            <person name="Weyens N."/>
            <person name="Vangronsveld J."/>
        </authorList>
    </citation>
    <scope>NUCLEOTIDE SEQUENCE [LARGE SCALE GENOMIC DNA]</scope>
    <source>
        <strain evidence="3 4">30a</strain>
    </source>
</reference>
<evidence type="ECO:0000313" key="3">
    <source>
        <dbReference type="EMBL" id="KIU28668.1"/>
    </source>
</evidence>
<evidence type="ECO:0000259" key="2">
    <source>
        <dbReference type="PROSITE" id="PS52015"/>
    </source>
</evidence>
<proteinExistence type="predicted"/>
<name>A0A0D1K4Z5_9SPHN</name>
<comment type="caution">
    <text evidence="3">The sequence shown here is derived from an EMBL/GenBank/DDBJ whole genome shotgun (WGS) entry which is preliminary data.</text>
</comment>
<dbReference type="PATRIC" id="fig|1549858.7.peg.1130"/>
<evidence type="ECO:0000313" key="4">
    <source>
        <dbReference type="Proteomes" id="UP000033203"/>
    </source>
</evidence>
<feature type="signal peptide" evidence="1">
    <location>
        <begin position="1"/>
        <end position="21"/>
    </location>
</feature>
<dbReference type="EMBL" id="JXTP01000026">
    <property type="protein sequence ID" value="KIU28668.1"/>
    <property type="molecule type" value="Genomic_DNA"/>
</dbReference>